<feature type="transmembrane region" description="Helical" evidence="1">
    <location>
        <begin position="137"/>
        <end position="155"/>
    </location>
</feature>
<sequence>MWPILGTINFMLPTLTTYKGGEVHEVALLDSVLGIGMAVIGVLFSKFISNKWMHLLFILSIVITISWYVLEDILLFKLVLMLLFGLIFGGARIIFRKMIVTTYASHTVKHIYSLGNALGLPILALCIYLSILNLNLVWLPSFILLIVLLFLLKIGHHEKISSHEKSPN</sequence>
<accession>A0A380HK65</accession>
<keyword evidence="1" id="KW-0472">Membrane</keyword>
<protein>
    <recommendedName>
        <fullName evidence="4">Major facilitator superfamily permease</fullName>
    </recommendedName>
</protein>
<evidence type="ECO:0000256" key="1">
    <source>
        <dbReference type="SAM" id="Phobius"/>
    </source>
</evidence>
<dbReference type="SUPFAM" id="SSF103473">
    <property type="entry name" value="MFS general substrate transporter"/>
    <property type="match status" value="1"/>
</dbReference>
<feature type="transmembrane region" description="Helical" evidence="1">
    <location>
        <begin position="76"/>
        <end position="95"/>
    </location>
</feature>
<dbReference type="EMBL" id="UHED01000001">
    <property type="protein sequence ID" value="SUM81719.1"/>
    <property type="molecule type" value="Genomic_DNA"/>
</dbReference>
<feature type="transmembrane region" description="Helical" evidence="1">
    <location>
        <begin position="26"/>
        <end position="45"/>
    </location>
</feature>
<evidence type="ECO:0000313" key="2">
    <source>
        <dbReference type="EMBL" id="SUM81719.1"/>
    </source>
</evidence>
<evidence type="ECO:0000313" key="3">
    <source>
        <dbReference type="Proteomes" id="UP000254707"/>
    </source>
</evidence>
<name>A0A380HK65_STASA</name>
<organism evidence="2 3">
    <name type="scientific">Staphylococcus saprophyticus</name>
    <dbReference type="NCBI Taxonomy" id="29385"/>
    <lineage>
        <taxon>Bacteria</taxon>
        <taxon>Bacillati</taxon>
        <taxon>Bacillota</taxon>
        <taxon>Bacilli</taxon>
        <taxon>Bacillales</taxon>
        <taxon>Staphylococcaceae</taxon>
        <taxon>Staphylococcus</taxon>
    </lineage>
</organism>
<gene>
    <name evidence="2" type="ORF">NCTC7688_00212</name>
</gene>
<dbReference type="AlphaFoldDB" id="A0A380HK65"/>
<proteinExistence type="predicted"/>
<evidence type="ECO:0008006" key="4">
    <source>
        <dbReference type="Google" id="ProtNLM"/>
    </source>
</evidence>
<dbReference type="Proteomes" id="UP000254707">
    <property type="component" value="Unassembled WGS sequence"/>
</dbReference>
<reference evidence="2 3" key="1">
    <citation type="submission" date="2018-06" db="EMBL/GenBank/DDBJ databases">
        <authorList>
            <consortium name="Pathogen Informatics"/>
            <person name="Doyle S."/>
        </authorList>
    </citation>
    <scope>NUCLEOTIDE SEQUENCE [LARGE SCALE GENOMIC DNA]</scope>
    <source>
        <strain evidence="2 3">NCTC7688</strain>
    </source>
</reference>
<keyword evidence="1" id="KW-1133">Transmembrane helix</keyword>
<dbReference type="InterPro" id="IPR036259">
    <property type="entry name" value="MFS_trans_sf"/>
</dbReference>
<feature type="transmembrane region" description="Helical" evidence="1">
    <location>
        <begin position="111"/>
        <end position="131"/>
    </location>
</feature>
<feature type="transmembrane region" description="Helical" evidence="1">
    <location>
        <begin position="52"/>
        <end position="70"/>
    </location>
</feature>
<keyword evidence="1" id="KW-0812">Transmembrane</keyword>